<evidence type="ECO:0000256" key="6">
    <source>
        <dbReference type="ARBA" id="ARBA00023136"/>
    </source>
</evidence>
<feature type="transmembrane region" description="Helical" evidence="7">
    <location>
        <begin position="147"/>
        <end position="168"/>
    </location>
</feature>
<dbReference type="Proteomes" id="UP001222118">
    <property type="component" value="Chromosome"/>
</dbReference>
<feature type="transmembrane region" description="Helical" evidence="7">
    <location>
        <begin position="262"/>
        <end position="284"/>
    </location>
</feature>
<accession>A0ABY7YVG5</accession>
<keyword evidence="4 7" id="KW-0812">Transmembrane</keyword>
<evidence type="ECO:0000313" key="10">
    <source>
        <dbReference type="Proteomes" id="UP001222118"/>
    </source>
</evidence>
<gene>
    <name evidence="9" type="ORF">PSQ90_13285</name>
</gene>
<keyword evidence="10" id="KW-1185">Reference proteome</keyword>
<dbReference type="PANTHER" id="PTHR43744:SF12">
    <property type="entry name" value="ABC TRANSPORTER PERMEASE PROTEIN MG189-RELATED"/>
    <property type="match status" value="1"/>
</dbReference>
<sequence>MASRTLQSRFSLGRFVVFAALAFAVCFYGIPLLWLFMAGTRSEASLFSDTPFTIGSWAAFSQTWTNLTSYNNFQIGTWAANSAIYSVGGVLLSLVASIPGGYALALSEFPGRKLILIMTMIAMITPSTAVVLPIFLEMNLLGLNNTYAGLILASGFFPFGVYLAYVYFSTSLPKGVMDSARVDGCNRFELFTRIALPLARPIVALVAFFSFLAIWSNYFLAFVLLSDDKLYNLPVGLTALVSGSGALSNLPANDVPIKKPEVILAAIIVVLPVLLIFIVAQRFVRSGTLSGAEKG</sequence>
<feature type="transmembrane region" description="Helical" evidence="7">
    <location>
        <begin position="83"/>
        <end position="107"/>
    </location>
</feature>
<keyword evidence="3" id="KW-1003">Cell membrane</keyword>
<keyword evidence="5 7" id="KW-1133">Transmembrane helix</keyword>
<organism evidence="9 10">
    <name type="scientific">Devosia rhodophyticola</name>
    <dbReference type="NCBI Taxonomy" id="3026423"/>
    <lineage>
        <taxon>Bacteria</taxon>
        <taxon>Pseudomonadati</taxon>
        <taxon>Pseudomonadota</taxon>
        <taxon>Alphaproteobacteria</taxon>
        <taxon>Hyphomicrobiales</taxon>
        <taxon>Devosiaceae</taxon>
        <taxon>Devosia</taxon>
    </lineage>
</organism>
<feature type="domain" description="ABC transmembrane type-1" evidence="8">
    <location>
        <begin position="79"/>
        <end position="280"/>
    </location>
</feature>
<evidence type="ECO:0000256" key="3">
    <source>
        <dbReference type="ARBA" id="ARBA00022475"/>
    </source>
</evidence>
<evidence type="ECO:0000256" key="7">
    <source>
        <dbReference type="RuleBase" id="RU363032"/>
    </source>
</evidence>
<dbReference type="Pfam" id="PF00528">
    <property type="entry name" value="BPD_transp_1"/>
    <property type="match status" value="1"/>
</dbReference>
<feature type="transmembrane region" description="Helical" evidence="7">
    <location>
        <begin position="12"/>
        <end position="37"/>
    </location>
</feature>
<comment type="subcellular location">
    <subcellularLocation>
        <location evidence="1 7">Cell membrane</location>
        <topology evidence="1 7">Multi-pass membrane protein</topology>
    </subcellularLocation>
</comment>
<dbReference type="InterPro" id="IPR000515">
    <property type="entry name" value="MetI-like"/>
</dbReference>
<proteinExistence type="inferred from homology"/>
<dbReference type="Gene3D" id="1.10.3720.10">
    <property type="entry name" value="MetI-like"/>
    <property type="match status" value="1"/>
</dbReference>
<dbReference type="PROSITE" id="PS50928">
    <property type="entry name" value="ABC_TM1"/>
    <property type="match status" value="1"/>
</dbReference>
<dbReference type="SUPFAM" id="SSF161098">
    <property type="entry name" value="MetI-like"/>
    <property type="match status" value="1"/>
</dbReference>
<feature type="transmembrane region" description="Helical" evidence="7">
    <location>
        <begin position="231"/>
        <end position="250"/>
    </location>
</feature>
<evidence type="ECO:0000256" key="1">
    <source>
        <dbReference type="ARBA" id="ARBA00004651"/>
    </source>
</evidence>
<feature type="transmembrane region" description="Helical" evidence="7">
    <location>
        <begin position="114"/>
        <end position="135"/>
    </location>
</feature>
<dbReference type="PANTHER" id="PTHR43744">
    <property type="entry name" value="ABC TRANSPORTER PERMEASE PROTEIN MG189-RELATED-RELATED"/>
    <property type="match status" value="1"/>
</dbReference>
<keyword evidence="6 7" id="KW-0472">Membrane</keyword>
<evidence type="ECO:0000256" key="4">
    <source>
        <dbReference type="ARBA" id="ARBA00022692"/>
    </source>
</evidence>
<dbReference type="CDD" id="cd06261">
    <property type="entry name" value="TM_PBP2"/>
    <property type="match status" value="1"/>
</dbReference>
<dbReference type="EMBL" id="CP118247">
    <property type="protein sequence ID" value="WDR05254.1"/>
    <property type="molecule type" value="Genomic_DNA"/>
</dbReference>
<comment type="similarity">
    <text evidence="7">Belongs to the binding-protein-dependent transport system permease family.</text>
</comment>
<evidence type="ECO:0000259" key="8">
    <source>
        <dbReference type="PROSITE" id="PS50928"/>
    </source>
</evidence>
<protein>
    <submittedName>
        <fullName evidence="9">Carbohydrate ABC transporter permease</fullName>
    </submittedName>
</protein>
<feature type="transmembrane region" description="Helical" evidence="7">
    <location>
        <begin position="202"/>
        <end position="225"/>
    </location>
</feature>
<evidence type="ECO:0000256" key="5">
    <source>
        <dbReference type="ARBA" id="ARBA00022989"/>
    </source>
</evidence>
<name>A0ABY7YVG5_9HYPH</name>
<dbReference type="RefSeq" id="WP_282210773.1">
    <property type="nucleotide sequence ID" value="NZ_CP118247.1"/>
</dbReference>
<reference evidence="9 10" key="1">
    <citation type="submission" date="2023-02" db="EMBL/GenBank/DDBJ databases">
        <title>Devosia chondri sp. nov., isolated from the phycosphere of marine algae.</title>
        <authorList>
            <person name="Kim J.M."/>
            <person name="Lee J.K."/>
            <person name="Choi B.J."/>
            <person name="Bayburt H."/>
            <person name="Jeon C.O."/>
        </authorList>
    </citation>
    <scope>NUCLEOTIDE SEQUENCE [LARGE SCALE GENOMIC DNA]</scope>
    <source>
        <strain evidence="9 10">G2-5</strain>
    </source>
</reference>
<dbReference type="InterPro" id="IPR035906">
    <property type="entry name" value="MetI-like_sf"/>
</dbReference>
<evidence type="ECO:0000313" key="9">
    <source>
        <dbReference type="EMBL" id="WDR05254.1"/>
    </source>
</evidence>
<evidence type="ECO:0000256" key="2">
    <source>
        <dbReference type="ARBA" id="ARBA00022448"/>
    </source>
</evidence>
<keyword evidence="2 7" id="KW-0813">Transport</keyword>